<reference evidence="3" key="1">
    <citation type="journal article" date="2019" name="Int. J. Syst. Evol. Microbiol.">
        <title>The Global Catalogue of Microorganisms (GCM) 10K type strain sequencing project: providing services to taxonomists for standard genome sequencing and annotation.</title>
        <authorList>
            <consortium name="The Broad Institute Genomics Platform"/>
            <consortium name="The Broad Institute Genome Sequencing Center for Infectious Disease"/>
            <person name="Wu L."/>
            <person name="Ma J."/>
        </authorList>
    </citation>
    <scope>NUCLEOTIDE SEQUENCE [LARGE SCALE GENOMIC DNA]</scope>
    <source>
        <strain evidence="3">CGMCC 4.7275</strain>
    </source>
</reference>
<proteinExistence type="predicted"/>
<feature type="compositionally biased region" description="Basic and acidic residues" evidence="1">
    <location>
        <begin position="16"/>
        <end position="26"/>
    </location>
</feature>
<comment type="caution">
    <text evidence="2">The sequence shown here is derived from an EMBL/GenBank/DDBJ whole genome shotgun (WGS) entry which is preliminary data.</text>
</comment>
<protein>
    <submittedName>
        <fullName evidence="2">Uncharacterized protein</fullName>
    </submittedName>
</protein>
<dbReference type="Proteomes" id="UP000660265">
    <property type="component" value="Unassembled WGS sequence"/>
</dbReference>
<dbReference type="EMBL" id="BMMV01000017">
    <property type="protein sequence ID" value="GGK10685.1"/>
    <property type="molecule type" value="Genomic_DNA"/>
</dbReference>
<evidence type="ECO:0000313" key="3">
    <source>
        <dbReference type="Proteomes" id="UP000660265"/>
    </source>
</evidence>
<sequence length="53" mass="5565">MPIDPFAVLNALLRAEAARSSEHEAKAPTTSSTAPAPPPARPSEPRGDARDRS</sequence>
<feature type="compositionally biased region" description="Basic and acidic residues" evidence="1">
    <location>
        <begin position="43"/>
        <end position="53"/>
    </location>
</feature>
<keyword evidence="3" id="KW-1185">Reference proteome</keyword>
<feature type="region of interest" description="Disordered" evidence="1">
    <location>
        <begin position="16"/>
        <end position="53"/>
    </location>
</feature>
<accession>A0ABQ2EFL4</accession>
<dbReference type="RefSeq" id="WP_189109658.1">
    <property type="nucleotide sequence ID" value="NZ_BMMV01000017.1"/>
</dbReference>
<name>A0ABQ2EFL4_9ACTN</name>
<gene>
    <name evidence="2" type="ORF">GCM10011583_48500</name>
</gene>
<organism evidence="2 3">
    <name type="scientific">Streptomyces camponoticapitis</name>
    <dbReference type="NCBI Taxonomy" id="1616125"/>
    <lineage>
        <taxon>Bacteria</taxon>
        <taxon>Bacillati</taxon>
        <taxon>Actinomycetota</taxon>
        <taxon>Actinomycetes</taxon>
        <taxon>Kitasatosporales</taxon>
        <taxon>Streptomycetaceae</taxon>
        <taxon>Streptomyces</taxon>
    </lineage>
</organism>
<evidence type="ECO:0000313" key="2">
    <source>
        <dbReference type="EMBL" id="GGK10685.1"/>
    </source>
</evidence>
<evidence type="ECO:0000256" key="1">
    <source>
        <dbReference type="SAM" id="MobiDB-lite"/>
    </source>
</evidence>